<keyword evidence="3" id="KW-0540">Nuclease</keyword>
<dbReference type="GO" id="GO:0005524">
    <property type="term" value="F:ATP binding"/>
    <property type="evidence" value="ECO:0007669"/>
    <property type="project" value="UniProtKB-KW"/>
</dbReference>
<evidence type="ECO:0000256" key="10">
    <source>
        <dbReference type="ARBA" id="ARBA00038437"/>
    </source>
</evidence>
<evidence type="ECO:0000256" key="4">
    <source>
        <dbReference type="ARBA" id="ARBA00022723"/>
    </source>
</evidence>
<dbReference type="InterPro" id="IPR011545">
    <property type="entry name" value="DEAD/DEAH_box_helicase_dom"/>
</dbReference>
<dbReference type="PANTHER" id="PTHR47959:SF16">
    <property type="entry name" value="CRISPR-ASSOCIATED NUCLEASE_HELICASE CAS3-RELATED"/>
    <property type="match status" value="1"/>
</dbReference>
<feature type="domain" description="HD Cas3-type" evidence="13">
    <location>
        <begin position="21"/>
        <end position="248"/>
    </location>
</feature>
<dbReference type="PROSITE" id="PS51192">
    <property type="entry name" value="HELICASE_ATP_BIND_1"/>
    <property type="match status" value="1"/>
</dbReference>
<dbReference type="InterPro" id="IPR054712">
    <property type="entry name" value="Cas3-like_dom"/>
</dbReference>
<keyword evidence="4" id="KW-0479">Metal-binding</keyword>
<dbReference type="OrthoDB" id="9810236at2"/>
<dbReference type="InterPro" id="IPR001650">
    <property type="entry name" value="Helicase_C-like"/>
</dbReference>
<dbReference type="GO" id="GO:0051607">
    <property type="term" value="P:defense response to virus"/>
    <property type="evidence" value="ECO:0007669"/>
    <property type="project" value="UniProtKB-KW"/>
</dbReference>
<evidence type="ECO:0000259" key="13">
    <source>
        <dbReference type="PROSITE" id="PS51643"/>
    </source>
</evidence>
<dbReference type="InterPro" id="IPR038257">
    <property type="entry name" value="CRISPR-assoc_Cas3_HD_sf"/>
</dbReference>
<evidence type="ECO:0000313" key="15">
    <source>
        <dbReference type="Proteomes" id="UP000005139"/>
    </source>
</evidence>
<reference evidence="14 15" key="2">
    <citation type="submission" date="2007-01" db="EMBL/GenBank/DDBJ databases">
        <title>Sequencing of the draft genome and assembly of Thermosinus carboxydivorans Nor1.</title>
        <authorList>
            <consortium name="US DOE Joint Genome Institute (JGI-PGF)"/>
            <person name="Copeland A."/>
            <person name="Lucas S."/>
            <person name="Lapidus A."/>
            <person name="Barry K."/>
            <person name="Glavina del Rio T."/>
            <person name="Dalin E."/>
            <person name="Tice H."/>
            <person name="Bruce D."/>
            <person name="Pitluck S."/>
            <person name="Richardson P."/>
        </authorList>
    </citation>
    <scope>NUCLEOTIDE SEQUENCE [LARGE SCALE GENOMIC DNA]</scope>
    <source>
        <strain evidence="14 15">Nor1</strain>
    </source>
</reference>
<dbReference type="NCBIfam" id="TIGR01587">
    <property type="entry name" value="cas3_core"/>
    <property type="match status" value="1"/>
</dbReference>
<evidence type="ECO:0000256" key="3">
    <source>
        <dbReference type="ARBA" id="ARBA00022722"/>
    </source>
</evidence>
<protein>
    <submittedName>
        <fullName evidence="14">CRISPR-associated helicase Cas3</fullName>
    </submittedName>
</protein>
<dbReference type="PROSITE" id="PS51643">
    <property type="entry name" value="HD_CAS3"/>
    <property type="match status" value="1"/>
</dbReference>
<comment type="caution">
    <text evidence="14">The sequence shown here is derived from an EMBL/GenBank/DDBJ whole genome shotgun (WGS) entry which is preliminary data.</text>
</comment>
<evidence type="ECO:0000256" key="9">
    <source>
        <dbReference type="ARBA" id="ARBA00023118"/>
    </source>
</evidence>
<comment type="similarity">
    <text evidence="10">Belongs to the DEAD box helicase family.</text>
</comment>
<dbReference type="GO" id="GO:0046872">
    <property type="term" value="F:metal ion binding"/>
    <property type="evidence" value="ECO:0007669"/>
    <property type="project" value="UniProtKB-KW"/>
</dbReference>
<dbReference type="InterPro" id="IPR006474">
    <property type="entry name" value="Helicase_Cas3_CRISPR-ass_core"/>
</dbReference>
<keyword evidence="9" id="KW-0051">Antiviral defense</keyword>
<keyword evidence="6" id="KW-0378">Hydrolase</keyword>
<dbReference type="PROSITE" id="PS51194">
    <property type="entry name" value="HELICASE_CTER"/>
    <property type="match status" value="1"/>
</dbReference>
<dbReference type="SMART" id="SM00490">
    <property type="entry name" value="HELICc"/>
    <property type="match status" value="1"/>
</dbReference>
<evidence type="ECO:0000256" key="8">
    <source>
        <dbReference type="ARBA" id="ARBA00022840"/>
    </source>
</evidence>
<keyword evidence="15" id="KW-1185">Reference proteome</keyword>
<dbReference type="NCBIfam" id="TIGR01596">
    <property type="entry name" value="cas3_HD"/>
    <property type="match status" value="1"/>
</dbReference>
<dbReference type="eggNOG" id="COG1203">
    <property type="taxonomic scope" value="Bacteria"/>
</dbReference>
<feature type="domain" description="Helicase ATP-binding" evidence="11">
    <location>
        <begin position="282"/>
        <end position="477"/>
    </location>
</feature>
<dbReference type="Pfam" id="PF18019">
    <property type="entry name" value="Cas3_HD"/>
    <property type="match status" value="1"/>
</dbReference>
<dbReference type="Gene3D" id="3.40.50.300">
    <property type="entry name" value="P-loop containing nucleotide triphosphate hydrolases"/>
    <property type="match status" value="2"/>
</dbReference>
<evidence type="ECO:0000256" key="5">
    <source>
        <dbReference type="ARBA" id="ARBA00022741"/>
    </source>
</evidence>
<feature type="domain" description="Helicase C-terminal" evidence="12">
    <location>
        <begin position="504"/>
        <end position="662"/>
    </location>
</feature>
<dbReference type="InterPro" id="IPR050079">
    <property type="entry name" value="DEAD_box_RNA_helicase"/>
</dbReference>
<evidence type="ECO:0000256" key="7">
    <source>
        <dbReference type="ARBA" id="ARBA00022806"/>
    </source>
</evidence>
<dbReference type="GO" id="GO:0003724">
    <property type="term" value="F:RNA helicase activity"/>
    <property type="evidence" value="ECO:0007669"/>
    <property type="project" value="TreeGrafter"/>
</dbReference>
<keyword evidence="5" id="KW-0547">Nucleotide-binding</keyword>
<dbReference type="GO" id="GO:0016787">
    <property type="term" value="F:hydrolase activity"/>
    <property type="evidence" value="ECO:0007669"/>
    <property type="project" value="UniProtKB-KW"/>
</dbReference>
<dbReference type="PANTHER" id="PTHR47959">
    <property type="entry name" value="ATP-DEPENDENT RNA HELICASE RHLE-RELATED"/>
    <property type="match status" value="1"/>
</dbReference>
<reference evidence="14 15" key="1">
    <citation type="submission" date="2007-01" db="EMBL/GenBank/DDBJ databases">
        <title>Annotation of the draft genome assembly of Thermosinus carboxydivorans Nor1.</title>
        <authorList>
            <consortium name="US DOE Joint Genome Institute (JGI-ORNL)"/>
            <person name="Larimer F."/>
            <person name="Land M."/>
            <person name="Hauser L."/>
        </authorList>
    </citation>
    <scope>NUCLEOTIDE SEQUENCE [LARGE SCALE GENOMIC DNA]</scope>
    <source>
        <strain evidence="14 15">Nor1</strain>
    </source>
</reference>
<proteinExistence type="inferred from homology"/>
<dbReference type="CDD" id="cd09641">
    <property type="entry name" value="Cas3''_I"/>
    <property type="match status" value="1"/>
</dbReference>
<gene>
    <name evidence="14" type="ORF">TcarDRAFT_2250</name>
</gene>
<evidence type="ECO:0000256" key="2">
    <source>
        <dbReference type="ARBA" id="ARBA00009046"/>
    </source>
</evidence>
<evidence type="ECO:0000256" key="6">
    <source>
        <dbReference type="ARBA" id="ARBA00022801"/>
    </source>
</evidence>
<comment type="similarity">
    <text evidence="2">In the central section; belongs to the CRISPR-associated helicase Cas3 family.</text>
</comment>
<organism evidence="14 15">
    <name type="scientific">Thermosinus carboxydivorans Nor1</name>
    <dbReference type="NCBI Taxonomy" id="401526"/>
    <lineage>
        <taxon>Bacteria</taxon>
        <taxon>Bacillati</taxon>
        <taxon>Bacillota</taxon>
        <taxon>Negativicutes</taxon>
        <taxon>Selenomonadales</taxon>
        <taxon>Sporomusaceae</taxon>
        <taxon>Thermosinus</taxon>
    </lineage>
</organism>
<evidence type="ECO:0000259" key="12">
    <source>
        <dbReference type="PROSITE" id="PS51194"/>
    </source>
</evidence>
<evidence type="ECO:0000313" key="14">
    <source>
        <dbReference type="EMBL" id="EAX48300.1"/>
    </source>
</evidence>
<dbReference type="SUPFAM" id="SSF109604">
    <property type="entry name" value="HD-domain/PDEase-like"/>
    <property type="match status" value="1"/>
</dbReference>
<evidence type="ECO:0000259" key="11">
    <source>
        <dbReference type="PROSITE" id="PS51192"/>
    </source>
</evidence>
<dbReference type="Proteomes" id="UP000005139">
    <property type="component" value="Unassembled WGS sequence"/>
</dbReference>
<dbReference type="GO" id="GO:0003676">
    <property type="term" value="F:nucleic acid binding"/>
    <property type="evidence" value="ECO:0007669"/>
    <property type="project" value="InterPro"/>
</dbReference>
<dbReference type="GO" id="GO:0004518">
    <property type="term" value="F:nuclease activity"/>
    <property type="evidence" value="ECO:0007669"/>
    <property type="project" value="UniProtKB-KW"/>
</dbReference>
<comment type="similarity">
    <text evidence="1">In the N-terminal section; belongs to the CRISPR-associated nuclease Cas3-HD family.</text>
</comment>
<dbReference type="AlphaFoldDB" id="A1HND8"/>
<keyword evidence="8" id="KW-0067">ATP-binding</keyword>
<dbReference type="InterPro" id="IPR014001">
    <property type="entry name" value="Helicase_ATP-bd"/>
</dbReference>
<accession>A1HND8</accession>
<evidence type="ECO:0000256" key="1">
    <source>
        <dbReference type="ARBA" id="ARBA00006847"/>
    </source>
</evidence>
<dbReference type="Pfam" id="PF22590">
    <property type="entry name" value="Cas3-like_C_2"/>
    <property type="match status" value="1"/>
</dbReference>
<sequence>MLDKGLKQSLGDIWAKSPPGPDETAASLVDHIFAVLAQMGDYIRLYEEELRSVKHIDLPRVLLYAALLHDFGKIHPRFQQQLRGYCRFGLRHEVLSLAFLQYLDIPPFERGYLAAAIVLHHKGWRTLTVGEGSTVAYYNRYVPVDAIAPLAELTADLSQDKIGGLKRLLADSANIIKNVTGLTIKPYDYKPTSAIDLRTAIYQSFQDAETIVLQLKKQNRGHRHAAIDWPKAYIGFLLRGLMIAADHLASAAKVDLQTGFSNVEEVLTALNIKLDNLWEHQRLLAKTEGNAILIAPTGTGKTESALLWAALQRDKNKTCGRVFFLLPYRASMQAMAARLGMVFGKDAVAIIHGKSLIYLYEKLLDQEYSPANALVTAKQQEALNRLNVAFLRVCSPYQLIKSFFAQKGYETIICSALSAQLVFDEIHAYDPKITAMLLVAAQFLCERFNARVLFMSATLPSHLLQSIQKMFPSIRAPVKPAVDWLKQVKRHRISRLPFASLSPETVQHIKAAAKNKSVLAVVNRVDRAIRLANMLRKEISDVVLLHSRFNARDRSRKEKQLAPKPGHVLVATQVVEVSLDIDYDIGFFEPAPLEALLQRMGRVNRHGKQVHPADVYIFSPPEGNVTDDWAKPYDAEHLSQVLQVINDFLGSSHCRIWDESMTQSLLDSSYPETLKRKLADELDRAVYEFDQSFAQQLLPYGLQSADTLKELQAQWDRLFNGVEVLPESLVSEAYSCSNYLEVAQLLVPISIGQLRRLQTLGKVYYDNTLKVSIVQSDYTADLGLTLDAEPD</sequence>
<dbReference type="InterPro" id="IPR006483">
    <property type="entry name" value="CRISPR-assoc_Cas3_HD"/>
</dbReference>
<dbReference type="GO" id="GO:0005829">
    <property type="term" value="C:cytosol"/>
    <property type="evidence" value="ECO:0007669"/>
    <property type="project" value="TreeGrafter"/>
</dbReference>
<dbReference type="InterPro" id="IPR027417">
    <property type="entry name" value="P-loop_NTPase"/>
</dbReference>
<dbReference type="Pfam" id="PF00270">
    <property type="entry name" value="DEAD"/>
    <property type="match status" value="1"/>
</dbReference>
<dbReference type="RefSeq" id="WP_007288548.1">
    <property type="nucleotide sequence ID" value="NZ_AAWL01000003.1"/>
</dbReference>
<keyword evidence="7" id="KW-0347">Helicase</keyword>
<dbReference type="eggNOG" id="COG2254">
    <property type="taxonomic scope" value="Bacteria"/>
</dbReference>
<dbReference type="Gene3D" id="1.10.3210.30">
    <property type="match status" value="1"/>
</dbReference>
<name>A1HND8_9FIRM</name>
<dbReference type="SMART" id="SM00487">
    <property type="entry name" value="DEXDc"/>
    <property type="match status" value="1"/>
</dbReference>
<dbReference type="EMBL" id="AAWL01000003">
    <property type="protein sequence ID" value="EAX48300.1"/>
    <property type="molecule type" value="Genomic_DNA"/>
</dbReference>
<dbReference type="SUPFAM" id="SSF52540">
    <property type="entry name" value="P-loop containing nucleoside triphosphate hydrolases"/>
    <property type="match status" value="1"/>
</dbReference>